<dbReference type="Proteomes" id="UP001239111">
    <property type="component" value="Chromosome 3"/>
</dbReference>
<protein>
    <submittedName>
        <fullName evidence="1">Uncharacterized protein</fullName>
    </submittedName>
</protein>
<evidence type="ECO:0000313" key="2">
    <source>
        <dbReference type="Proteomes" id="UP001239111"/>
    </source>
</evidence>
<keyword evidence="2" id="KW-1185">Reference proteome</keyword>
<organism evidence="1 2">
    <name type="scientific">Eretmocerus hayati</name>
    <dbReference type="NCBI Taxonomy" id="131215"/>
    <lineage>
        <taxon>Eukaryota</taxon>
        <taxon>Metazoa</taxon>
        <taxon>Ecdysozoa</taxon>
        <taxon>Arthropoda</taxon>
        <taxon>Hexapoda</taxon>
        <taxon>Insecta</taxon>
        <taxon>Pterygota</taxon>
        <taxon>Neoptera</taxon>
        <taxon>Endopterygota</taxon>
        <taxon>Hymenoptera</taxon>
        <taxon>Apocrita</taxon>
        <taxon>Proctotrupomorpha</taxon>
        <taxon>Chalcidoidea</taxon>
        <taxon>Aphelinidae</taxon>
        <taxon>Aphelininae</taxon>
        <taxon>Eretmocerus</taxon>
    </lineage>
</organism>
<dbReference type="EMBL" id="CM056743">
    <property type="protein sequence ID" value="KAJ8669557.1"/>
    <property type="molecule type" value="Genomic_DNA"/>
</dbReference>
<evidence type="ECO:0000313" key="1">
    <source>
        <dbReference type="EMBL" id="KAJ8669557.1"/>
    </source>
</evidence>
<reference evidence="1" key="1">
    <citation type="submission" date="2023-04" db="EMBL/GenBank/DDBJ databases">
        <title>A chromosome-level genome assembly of the parasitoid wasp Eretmocerus hayati.</title>
        <authorList>
            <person name="Zhong Y."/>
            <person name="Liu S."/>
            <person name="Liu Y."/>
        </authorList>
    </citation>
    <scope>NUCLEOTIDE SEQUENCE</scope>
    <source>
        <strain evidence="1">ZJU_SS_LIU_2023</strain>
    </source>
</reference>
<name>A0ACC2NEG9_9HYME</name>
<comment type="caution">
    <text evidence="1">The sequence shown here is derived from an EMBL/GenBank/DDBJ whole genome shotgun (WGS) entry which is preliminary data.</text>
</comment>
<accession>A0ACC2NEG9</accession>
<gene>
    <name evidence="1" type="ORF">QAD02_000816</name>
</gene>
<proteinExistence type="predicted"/>
<sequence>MPKSNIQTEENQVTADPRVIDTVSEIMAIPASGSGVKRPLSISSASAITQPESGSLEMTSGDFKTPNKVVKKYKKEVKSRKVNLSKHLQAAKENVNKNNGPFPITFDKLKEFLEKAYVLPEENYVSTANKYTTDTVGLHDMLGETLSHINNRTLRRKILRIRELLIPPTSADERPQELSEYESDTDASVYESENNGEQMSE</sequence>